<dbReference type="Proteomes" id="UP001383192">
    <property type="component" value="Unassembled WGS sequence"/>
</dbReference>
<proteinExistence type="predicted"/>
<comment type="caution">
    <text evidence="1">The sequence shown here is derived from an EMBL/GenBank/DDBJ whole genome shotgun (WGS) entry which is preliminary data.</text>
</comment>
<dbReference type="EMBL" id="JAYKXP010000074">
    <property type="protein sequence ID" value="KAK7030825.1"/>
    <property type="molecule type" value="Genomic_DNA"/>
</dbReference>
<keyword evidence="2" id="KW-1185">Reference proteome</keyword>
<dbReference type="AlphaFoldDB" id="A0AAW0BVS6"/>
<evidence type="ECO:0000313" key="2">
    <source>
        <dbReference type="Proteomes" id="UP001383192"/>
    </source>
</evidence>
<evidence type="ECO:0000313" key="1">
    <source>
        <dbReference type="EMBL" id="KAK7030825.1"/>
    </source>
</evidence>
<reference evidence="1 2" key="1">
    <citation type="submission" date="2024-01" db="EMBL/GenBank/DDBJ databases">
        <title>A draft genome for a cacao thread blight-causing isolate of Paramarasmius palmivorus.</title>
        <authorList>
            <person name="Baruah I.K."/>
            <person name="Bukari Y."/>
            <person name="Amoako-Attah I."/>
            <person name="Meinhardt L.W."/>
            <person name="Bailey B.A."/>
            <person name="Cohen S.P."/>
        </authorList>
    </citation>
    <scope>NUCLEOTIDE SEQUENCE [LARGE SCALE GENOMIC DNA]</scope>
    <source>
        <strain evidence="1 2">GH-12</strain>
    </source>
</reference>
<protein>
    <submittedName>
        <fullName evidence="1">Uncharacterized protein</fullName>
    </submittedName>
</protein>
<gene>
    <name evidence="1" type="ORF">VNI00_013933</name>
</gene>
<organism evidence="1 2">
    <name type="scientific">Paramarasmius palmivorus</name>
    <dbReference type="NCBI Taxonomy" id="297713"/>
    <lineage>
        <taxon>Eukaryota</taxon>
        <taxon>Fungi</taxon>
        <taxon>Dikarya</taxon>
        <taxon>Basidiomycota</taxon>
        <taxon>Agaricomycotina</taxon>
        <taxon>Agaricomycetes</taxon>
        <taxon>Agaricomycetidae</taxon>
        <taxon>Agaricales</taxon>
        <taxon>Marasmiineae</taxon>
        <taxon>Marasmiaceae</taxon>
        <taxon>Paramarasmius</taxon>
    </lineage>
</organism>
<sequence length="616" mass="69157">MESLDAFVAEARATHPTDAHALTTLRKLGSPPKSPNPVHPGNSIRTALRCIAALARNVTLGMKKQSQTGTQSPQSLAGLLRRYWPTVIGEWVVMFLEHFIPEDINSLAPSGSEERGFLDLVHGTVPKLILFPFLMSIEQEKSDTVRELKRTSPNFSQLLVKAILFEVQTDYFRSALWCFALYTVLFNGEEGENDLKHAFNDAFVVLKQPVSRIYIRHIHEQCDAVKEDPASLRTLQTSMSLLQFCIHSEVCRGAFRDFNANGGPAALTRLLSALTTRSKTLKNVSEVDSGFWQAYEIVEICVHQLKLAGAFISPFTVVEIVDAGVIPAILSATRFLRYRLTEIGPTHRVSAASAGLLKNMTIFFCYPLVVRRIVRAVRKAKRLGIDWDDLPAHQTSYIDASLRKHWRDCKAYAFEMYGILQGMMNGQKALQMCQFSGVSVIATKTPPSSAKKGPSPNMFYVHHAWPFLTNYTVSLREEYVGYPSSIDRTFWGEFAERYIEKHKKAIFEALIRDLRQTSNRANPGNALNLLDTVVVLNLCTGNPYLSALNFTISNIDKLAKDKRMGQYKGLLNEARSHAHGRLIVVMFLASIGKGIAVPWVNVRMVDVMDEFYRGLH</sequence>
<name>A0AAW0BVS6_9AGAR</name>
<accession>A0AAW0BVS6</accession>